<dbReference type="AlphaFoldDB" id="A0AAE1MJ19"/>
<gene>
    <name evidence="2" type="ORF">QN277_022763</name>
</gene>
<accession>A0AAE1MJ19</accession>
<evidence type="ECO:0000313" key="3">
    <source>
        <dbReference type="Proteomes" id="UP001293593"/>
    </source>
</evidence>
<protein>
    <submittedName>
        <fullName evidence="2">Uncharacterized protein</fullName>
    </submittedName>
</protein>
<dbReference type="EMBL" id="JAWXYG010000006">
    <property type="protein sequence ID" value="KAK4269632.1"/>
    <property type="molecule type" value="Genomic_DNA"/>
</dbReference>
<evidence type="ECO:0000313" key="2">
    <source>
        <dbReference type="EMBL" id="KAK4269632.1"/>
    </source>
</evidence>
<sequence>MQLQAHISGQLPNQAGSQLPGLAQTNDNALPTQIPNLGGIPDAEFNGARKHMQEKIYDMLLQRLQHPVAEHNKLKYKDFAKRLEESLLKSAPSKEEHLLEHGKH</sequence>
<reference evidence="2" key="1">
    <citation type="submission" date="2023-10" db="EMBL/GenBank/DDBJ databases">
        <title>Chromosome-level genome of the transformable northern wattle, Acacia crassicarpa.</title>
        <authorList>
            <person name="Massaro I."/>
            <person name="Sinha N.R."/>
            <person name="Poethig S."/>
            <person name="Leichty A.R."/>
        </authorList>
    </citation>
    <scope>NUCLEOTIDE SEQUENCE</scope>
    <source>
        <strain evidence="2">Acra3RX</strain>
        <tissue evidence="2">Leaf</tissue>
    </source>
</reference>
<proteinExistence type="predicted"/>
<keyword evidence="3" id="KW-1185">Reference proteome</keyword>
<feature type="compositionally biased region" description="Polar residues" evidence="1">
    <location>
        <begin position="1"/>
        <end position="35"/>
    </location>
</feature>
<evidence type="ECO:0000256" key="1">
    <source>
        <dbReference type="SAM" id="MobiDB-lite"/>
    </source>
</evidence>
<feature type="region of interest" description="Disordered" evidence="1">
    <location>
        <begin position="1"/>
        <end position="45"/>
    </location>
</feature>
<organism evidence="2 3">
    <name type="scientific">Acacia crassicarpa</name>
    <name type="common">northern wattle</name>
    <dbReference type="NCBI Taxonomy" id="499986"/>
    <lineage>
        <taxon>Eukaryota</taxon>
        <taxon>Viridiplantae</taxon>
        <taxon>Streptophyta</taxon>
        <taxon>Embryophyta</taxon>
        <taxon>Tracheophyta</taxon>
        <taxon>Spermatophyta</taxon>
        <taxon>Magnoliopsida</taxon>
        <taxon>eudicotyledons</taxon>
        <taxon>Gunneridae</taxon>
        <taxon>Pentapetalae</taxon>
        <taxon>rosids</taxon>
        <taxon>fabids</taxon>
        <taxon>Fabales</taxon>
        <taxon>Fabaceae</taxon>
        <taxon>Caesalpinioideae</taxon>
        <taxon>mimosoid clade</taxon>
        <taxon>Acacieae</taxon>
        <taxon>Acacia</taxon>
    </lineage>
</organism>
<comment type="caution">
    <text evidence="2">The sequence shown here is derived from an EMBL/GenBank/DDBJ whole genome shotgun (WGS) entry which is preliminary data.</text>
</comment>
<dbReference type="Proteomes" id="UP001293593">
    <property type="component" value="Unassembled WGS sequence"/>
</dbReference>
<name>A0AAE1MJ19_9FABA</name>